<evidence type="ECO:0000256" key="1">
    <source>
        <dbReference type="ARBA" id="ARBA00022448"/>
    </source>
</evidence>
<evidence type="ECO:0000256" key="4">
    <source>
        <dbReference type="ARBA" id="ARBA00022982"/>
    </source>
</evidence>
<protein>
    <submittedName>
        <fullName evidence="9">Cytochrome c</fullName>
    </submittedName>
</protein>
<sequence>MYKLIISFILLAFVIACASKESSSSGAPSVAEGEQVFKKYCILCHGADGKLGINGAKDLTVCKLTQEEREAQVKKGKNAMTPFEGILNETQIKSVASYTMTLK</sequence>
<keyword evidence="5 6" id="KW-0408">Iron</keyword>
<dbReference type="SUPFAM" id="SSF46626">
    <property type="entry name" value="Cytochrome c"/>
    <property type="match status" value="1"/>
</dbReference>
<dbReference type="EMBL" id="JADKGY010000006">
    <property type="protein sequence ID" value="MBK9982339.1"/>
    <property type="molecule type" value="Genomic_DNA"/>
</dbReference>
<dbReference type="InterPro" id="IPR050597">
    <property type="entry name" value="Cytochrome_c_Oxidase_Subunit"/>
</dbReference>
<dbReference type="InterPro" id="IPR009056">
    <property type="entry name" value="Cyt_c-like_dom"/>
</dbReference>
<dbReference type="Gene3D" id="1.10.760.10">
    <property type="entry name" value="Cytochrome c-like domain"/>
    <property type="match status" value="1"/>
</dbReference>
<keyword evidence="4" id="KW-0249">Electron transport</keyword>
<keyword evidence="3 6" id="KW-0479">Metal-binding</keyword>
<feature type="signal peptide" evidence="7">
    <location>
        <begin position="1"/>
        <end position="18"/>
    </location>
</feature>
<comment type="caution">
    <text evidence="9">The sequence shown here is derived from an EMBL/GenBank/DDBJ whole genome shotgun (WGS) entry which is preliminary data.</text>
</comment>
<dbReference type="AlphaFoldDB" id="A0A9D7SWU3"/>
<dbReference type="GO" id="GO:0009055">
    <property type="term" value="F:electron transfer activity"/>
    <property type="evidence" value="ECO:0007669"/>
    <property type="project" value="InterPro"/>
</dbReference>
<dbReference type="InterPro" id="IPR036909">
    <property type="entry name" value="Cyt_c-like_dom_sf"/>
</dbReference>
<keyword evidence="2 6" id="KW-0349">Heme</keyword>
<dbReference type="InterPro" id="IPR008168">
    <property type="entry name" value="Cyt_C_IC"/>
</dbReference>
<dbReference type="Pfam" id="PF13442">
    <property type="entry name" value="Cytochrome_CBB3"/>
    <property type="match status" value="1"/>
</dbReference>
<dbReference type="Proteomes" id="UP000808337">
    <property type="component" value="Unassembled WGS sequence"/>
</dbReference>
<evidence type="ECO:0000313" key="10">
    <source>
        <dbReference type="Proteomes" id="UP000808337"/>
    </source>
</evidence>
<evidence type="ECO:0000256" key="7">
    <source>
        <dbReference type="SAM" id="SignalP"/>
    </source>
</evidence>
<evidence type="ECO:0000256" key="3">
    <source>
        <dbReference type="ARBA" id="ARBA00022723"/>
    </source>
</evidence>
<dbReference type="PRINTS" id="PR00605">
    <property type="entry name" value="CYTCHROMECIC"/>
</dbReference>
<dbReference type="GO" id="GO:0020037">
    <property type="term" value="F:heme binding"/>
    <property type="evidence" value="ECO:0007669"/>
    <property type="project" value="InterPro"/>
</dbReference>
<proteinExistence type="predicted"/>
<dbReference type="PANTHER" id="PTHR33751">
    <property type="entry name" value="CBB3-TYPE CYTOCHROME C OXIDASE SUBUNIT FIXP"/>
    <property type="match status" value="1"/>
</dbReference>
<feature type="domain" description="Cytochrome c" evidence="8">
    <location>
        <begin position="28"/>
        <end position="103"/>
    </location>
</feature>
<accession>A0A9D7SWU3</accession>
<keyword evidence="1" id="KW-0813">Transport</keyword>
<dbReference type="PROSITE" id="PS51257">
    <property type="entry name" value="PROKAR_LIPOPROTEIN"/>
    <property type="match status" value="1"/>
</dbReference>
<gene>
    <name evidence="9" type="ORF">IPP15_07930</name>
</gene>
<evidence type="ECO:0000259" key="8">
    <source>
        <dbReference type="PROSITE" id="PS51007"/>
    </source>
</evidence>
<evidence type="ECO:0000313" key="9">
    <source>
        <dbReference type="EMBL" id="MBK9982339.1"/>
    </source>
</evidence>
<evidence type="ECO:0000256" key="6">
    <source>
        <dbReference type="PROSITE-ProRule" id="PRU00433"/>
    </source>
</evidence>
<dbReference type="PANTHER" id="PTHR33751:SF1">
    <property type="entry name" value="CBB3-TYPE CYTOCHROME C OXIDASE SUBUNIT FIXP"/>
    <property type="match status" value="1"/>
</dbReference>
<evidence type="ECO:0000256" key="5">
    <source>
        <dbReference type="ARBA" id="ARBA00023004"/>
    </source>
</evidence>
<evidence type="ECO:0000256" key="2">
    <source>
        <dbReference type="ARBA" id="ARBA00022617"/>
    </source>
</evidence>
<feature type="chain" id="PRO_5038833215" evidence="7">
    <location>
        <begin position="19"/>
        <end position="103"/>
    </location>
</feature>
<organism evidence="9 10">
    <name type="scientific">Candidatus Opimibacter skivensis</name>
    <dbReference type="NCBI Taxonomy" id="2982028"/>
    <lineage>
        <taxon>Bacteria</taxon>
        <taxon>Pseudomonadati</taxon>
        <taxon>Bacteroidota</taxon>
        <taxon>Saprospiria</taxon>
        <taxon>Saprospirales</taxon>
        <taxon>Saprospiraceae</taxon>
        <taxon>Candidatus Opimibacter</taxon>
    </lineage>
</organism>
<name>A0A9D7SWU3_9BACT</name>
<keyword evidence="7" id="KW-0732">Signal</keyword>
<reference evidence="9 10" key="1">
    <citation type="submission" date="2020-10" db="EMBL/GenBank/DDBJ databases">
        <title>Connecting structure to function with the recovery of over 1000 high-quality activated sludge metagenome-assembled genomes encoding full-length rRNA genes using long-read sequencing.</title>
        <authorList>
            <person name="Singleton C.M."/>
            <person name="Petriglieri F."/>
            <person name="Kristensen J.M."/>
            <person name="Kirkegaard R.H."/>
            <person name="Michaelsen T.Y."/>
            <person name="Andersen M.H."/>
            <person name="Karst S.M."/>
            <person name="Dueholm M.S."/>
            <person name="Nielsen P.H."/>
            <person name="Albertsen M."/>
        </authorList>
    </citation>
    <scope>NUCLEOTIDE SEQUENCE [LARGE SCALE GENOMIC DNA]</scope>
    <source>
        <strain evidence="9">Ribe_18-Q3-R11-54_MAXAC.273</strain>
    </source>
</reference>
<dbReference type="GO" id="GO:0005506">
    <property type="term" value="F:iron ion binding"/>
    <property type="evidence" value="ECO:0007669"/>
    <property type="project" value="InterPro"/>
</dbReference>
<dbReference type="PROSITE" id="PS51007">
    <property type="entry name" value="CYTC"/>
    <property type="match status" value="1"/>
</dbReference>